<keyword evidence="5" id="KW-0680">Restriction system</keyword>
<dbReference type="GO" id="GO:0003677">
    <property type="term" value="F:DNA binding"/>
    <property type="evidence" value="ECO:0007669"/>
    <property type="project" value="UniProtKB-KW"/>
</dbReference>
<evidence type="ECO:0000256" key="2">
    <source>
        <dbReference type="ARBA" id="ARBA00022603"/>
    </source>
</evidence>
<dbReference type="GO" id="GO:0032259">
    <property type="term" value="P:methylation"/>
    <property type="evidence" value="ECO:0007669"/>
    <property type="project" value="UniProtKB-KW"/>
</dbReference>
<dbReference type="PRINTS" id="PR00507">
    <property type="entry name" value="N12N6MTFRASE"/>
</dbReference>
<dbReference type="InterPro" id="IPR029063">
    <property type="entry name" value="SAM-dependent_MTases_sf"/>
</dbReference>
<keyword evidence="13" id="KW-1185">Reference proteome</keyword>
<evidence type="ECO:0000256" key="4">
    <source>
        <dbReference type="ARBA" id="ARBA00022691"/>
    </source>
</evidence>
<feature type="domain" description="Restriction endonuclease type I HsdR N-terminal" evidence="9">
    <location>
        <begin position="26"/>
        <end position="137"/>
    </location>
</feature>
<dbReference type="InterPro" id="IPR007409">
    <property type="entry name" value="Restrct_endonuc_type1_HsdR_N"/>
</dbReference>
<keyword evidence="12" id="KW-0378">Hydrolase</keyword>
<dbReference type="Pfam" id="PF02384">
    <property type="entry name" value="N6_Mtase"/>
    <property type="match status" value="1"/>
</dbReference>
<evidence type="ECO:0000259" key="8">
    <source>
        <dbReference type="Pfam" id="PF02384"/>
    </source>
</evidence>
<keyword evidence="4" id="KW-0949">S-adenosyl-L-methionine</keyword>
<keyword evidence="3" id="KW-0808">Transferase</keyword>
<dbReference type="AlphaFoldDB" id="A0ABD4TD23"/>
<dbReference type="Proteomes" id="UP001523230">
    <property type="component" value="Unassembled WGS sequence"/>
</dbReference>
<feature type="domain" description="TaqI-like C-terminal specificity" evidence="11">
    <location>
        <begin position="801"/>
        <end position="959"/>
    </location>
</feature>
<dbReference type="InterPro" id="IPR003356">
    <property type="entry name" value="DNA_methylase_A-5"/>
</dbReference>
<dbReference type="GO" id="GO:0004519">
    <property type="term" value="F:endonuclease activity"/>
    <property type="evidence" value="ECO:0007669"/>
    <property type="project" value="UniProtKB-KW"/>
</dbReference>
<dbReference type="EC" id="2.1.1.72" evidence="1"/>
<dbReference type="Pfam" id="PF07669">
    <property type="entry name" value="Eco57I"/>
    <property type="match status" value="1"/>
</dbReference>
<name>A0ABD4TD23_9EURY</name>
<evidence type="ECO:0000256" key="1">
    <source>
        <dbReference type="ARBA" id="ARBA00011900"/>
    </source>
</evidence>
<sequence length="1037" mass="118303">MPAPPEIVDLVKRFDQYYAKYTSQSYNEFQVRKEFIDPFFEALGWDVNNRSGLDERYKDVIHEDTVKVETSTKAPDYSFRIGGMRKFFVEAKKPAVNLKENPEPAYQVRRYAWSAKLSVSLLTDFEELIVYDCTAKPSPKDKASMKRIGYYRYTDYIEKWDEIAAIFSKQGILTGGYDDYVESLKLKKGGKGTAGIDDAFLAEIEGWRDILAKNIALRNKDLSVRELNAAVQKTIDRIIFLRICEDRGIEEYGQLKRIAAGKDVYEQLKAIFRYADDRYNSGLFHFSAEVGREDPDNLTLSLSIDDKVLKQIIGHLYYPDSPYEFSVFPADILGQVYEQFLGKVIRLTAGHQAKVEEKPEVKKAGGVFYTPTYIVEYIVKQTVGNLVEGKDPKAVAGLHVLDPACGSGSFLLGAYQYLLDWHLAWYMDNLVPLLASGKKMTDQAVLALLPVKPAPAKSGRGKKRRGDEYILPVYQATDTDWRLTTEEKKRILLNNIYGVDIDPQAVEVTKLSLLLKVLEGEKSERIGKQLTITGERVLPSLHNNIKCGNSLIGPEIYNDVQMTLDDEEAIFRINAFDWNRAFPGIMQAGGFDAVIGNPPYVRQEILGREFKDYAKKHYAVYHGVADLYTYFIEKGVSLLRPGGQFAYIVANKWMRANYGKSLRQWLKEKRIEEIVDFGDLPVFQNATTYPCIVRVSTGEPRSSFKAANVDSLDFSDLIQYVSEKRFPVILRSLENSGWSLIDAKSRDLLNKLQAVGVSLADYIHGKIYWGVKTGLNKAFVIDGSTKQRLISEDPRSAPFIKPYLAGKEIKRYSPLKNSQFLILFEKGWTDLNSEGYRNKWLWLKENVPAIANYLEPYAKEAEKRYDKGDYWWELRACEYYYVFEKTKILYPEICQRPEFTIDAERLYPNNKCFAIPKDDKYLLGILNSKLTTFLFEILLPKLRGGFFMPAAVVVQTFPIHPIDPSDPADVARHDRMVALVEKMLDLNKRLAAAKAPHEKEVLAGMIDATDRQIDRLVYELYGLAEEEVAVVEGAHAR</sequence>
<evidence type="ECO:0000259" key="10">
    <source>
        <dbReference type="Pfam" id="PF07669"/>
    </source>
</evidence>
<dbReference type="GO" id="GO:0009307">
    <property type="term" value="P:DNA restriction-modification system"/>
    <property type="evidence" value="ECO:0007669"/>
    <property type="project" value="UniProtKB-KW"/>
</dbReference>
<comment type="catalytic activity">
    <reaction evidence="7">
        <text>a 2'-deoxyadenosine in DNA + S-adenosyl-L-methionine = an N(6)-methyl-2'-deoxyadenosine in DNA + S-adenosyl-L-homocysteine + H(+)</text>
        <dbReference type="Rhea" id="RHEA:15197"/>
        <dbReference type="Rhea" id="RHEA-COMP:12418"/>
        <dbReference type="Rhea" id="RHEA-COMP:12419"/>
        <dbReference type="ChEBI" id="CHEBI:15378"/>
        <dbReference type="ChEBI" id="CHEBI:57856"/>
        <dbReference type="ChEBI" id="CHEBI:59789"/>
        <dbReference type="ChEBI" id="CHEBI:90615"/>
        <dbReference type="ChEBI" id="CHEBI:90616"/>
        <dbReference type="EC" id="2.1.1.72"/>
    </reaction>
</comment>
<keyword evidence="12" id="KW-0255">Endonuclease</keyword>
<feature type="domain" description="DNA methylase adenine-specific" evidence="8">
    <location>
        <begin position="331"/>
        <end position="418"/>
    </location>
</feature>
<dbReference type="EMBL" id="QFDM01000001">
    <property type="protein sequence ID" value="MCM2464946.1"/>
    <property type="molecule type" value="Genomic_DNA"/>
</dbReference>
<dbReference type="InterPro" id="IPR002052">
    <property type="entry name" value="DNA_methylase_N6_adenine_CS"/>
</dbReference>
<proteinExistence type="predicted"/>
<keyword evidence="2" id="KW-0489">Methyltransferase</keyword>
<protein>
    <recommendedName>
        <fullName evidence="1">site-specific DNA-methyltransferase (adenine-specific)</fullName>
        <ecNumber evidence="1">2.1.1.72</ecNumber>
    </recommendedName>
</protein>
<evidence type="ECO:0000256" key="3">
    <source>
        <dbReference type="ARBA" id="ARBA00022679"/>
    </source>
</evidence>
<dbReference type="PANTHER" id="PTHR33841">
    <property type="entry name" value="DNA METHYLTRANSFERASE YEEA-RELATED"/>
    <property type="match status" value="1"/>
</dbReference>
<evidence type="ECO:0000313" key="13">
    <source>
        <dbReference type="Proteomes" id="UP001523230"/>
    </source>
</evidence>
<dbReference type="Gene3D" id="3.90.1570.30">
    <property type="match status" value="1"/>
</dbReference>
<dbReference type="InterPro" id="IPR050953">
    <property type="entry name" value="N4_N6_ade-DNA_methylase"/>
</dbReference>
<dbReference type="InterPro" id="IPR025931">
    <property type="entry name" value="TaqI_C"/>
</dbReference>
<dbReference type="Pfam" id="PF04313">
    <property type="entry name" value="HSDR_N"/>
    <property type="match status" value="1"/>
</dbReference>
<evidence type="ECO:0000256" key="7">
    <source>
        <dbReference type="ARBA" id="ARBA00047942"/>
    </source>
</evidence>
<dbReference type="InterPro" id="IPR011639">
    <property type="entry name" value="MethylTrfase_TaqI-like_dom"/>
</dbReference>
<keyword evidence="6" id="KW-0238">DNA-binding</keyword>
<feature type="domain" description="Type II methyltransferase M.TaqI-like" evidence="10">
    <location>
        <begin position="494"/>
        <end position="683"/>
    </location>
</feature>
<dbReference type="Gene3D" id="3.40.50.150">
    <property type="entry name" value="Vaccinia Virus protein VP39"/>
    <property type="match status" value="1"/>
</dbReference>
<dbReference type="RefSeq" id="WP_250986202.1">
    <property type="nucleotide sequence ID" value="NZ_QFDM01000001.1"/>
</dbReference>
<evidence type="ECO:0000259" key="9">
    <source>
        <dbReference type="Pfam" id="PF04313"/>
    </source>
</evidence>
<dbReference type="GO" id="GO:0009007">
    <property type="term" value="F:site-specific DNA-methyltransferase (adenine-specific) activity"/>
    <property type="evidence" value="ECO:0007669"/>
    <property type="project" value="UniProtKB-EC"/>
</dbReference>
<dbReference type="PROSITE" id="PS00092">
    <property type="entry name" value="N6_MTASE"/>
    <property type="match status" value="1"/>
</dbReference>
<dbReference type="Pfam" id="PF12950">
    <property type="entry name" value="TaqI_C"/>
    <property type="match status" value="1"/>
</dbReference>
<gene>
    <name evidence="12" type="ORF">DIC75_01220</name>
</gene>
<reference evidence="12 13" key="1">
    <citation type="submission" date="2018-05" db="EMBL/GenBank/DDBJ databases">
        <title>Isolation and characterization of genus Methanoculleus species and their viruses from deep sea marine sediment offshore southwestern Taiwan.</title>
        <authorList>
            <person name="Wei W.-H."/>
            <person name="Chen W.-C."/>
            <person name="Lai M.-C."/>
            <person name="Chen S.-C."/>
        </authorList>
    </citation>
    <scope>NUCLEOTIDE SEQUENCE [LARGE SCALE GENOMIC DNA]</scope>
    <source>
        <strain evidence="12 13">CWC-02</strain>
    </source>
</reference>
<organism evidence="12 13">
    <name type="scientific">Methanoculleus oceani</name>
    <dbReference type="NCBI Taxonomy" id="2184756"/>
    <lineage>
        <taxon>Archaea</taxon>
        <taxon>Methanobacteriati</taxon>
        <taxon>Methanobacteriota</taxon>
        <taxon>Stenosarchaea group</taxon>
        <taxon>Methanomicrobia</taxon>
        <taxon>Methanomicrobiales</taxon>
        <taxon>Methanomicrobiaceae</taxon>
        <taxon>Methanoculleus</taxon>
    </lineage>
</organism>
<dbReference type="PANTHER" id="PTHR33841:SF1">
    <property type="entry name" value="DNA METHYLTRANSFERASE A"/>
    <property type="match status" value="1"/>
</dbReference>
<evidence type="ECO:0000313" key="12">
    <source>
        <dbReference type="EMBL" id="MCM2464946.1"/>
    </source>
</evidence>
<accession>A0ABD4TD23</accession>
<evidence type="ECO:0000259" key="11">
    <source>
        <dbReference type="Pfam" id="PF12950"/>
    </source>
</evidence>
<evidence type="ECO:0000256" key="5">
    <source>
        <dbReference type="ARBA" id="ARBA00022747"/>
    </source>
</evidence>
<comment type="caution">
    <text evidence="12">The sequence shown here is derived from an EMBL/GenBank/DDBJ whole genome shotgun (WGS) entry which is preliminary data.</text>
</comment>
<keyword evidence="12" id="KW-0540">Nuclease</keyword>
<evidence type="ECO:0000256" key="6">
    <source>
        <dbReference type="ARBA" id="ARBA00023125"/>
    </source>
</evidence>
<dbReference type="SUPFAM" id="SSF53335">
    <property type="entry name" value="S-adenosyl-L-methionine-dependent methyltransferases"/>
    <property type="match status" value="1"/>
</dbReference>